<evidence type="ECO:0000313" key="3">
    <source>
        <dbReference type="Proteomes" id="UP000231919"/>
    </source>
</evidence>
<feature type="compositionally biased region" description="Basic and acidic residues" evidence="1">
    <location>
        <begin position="61"/>
        <end position="79"/>
    </location>
</feature>
<protein>
    <submittedName>
        <fullName evidence="2">Uncharacterized protein</fullName>
    </submittedName>
</protein>
<feature type="region of interest" description="Disordered" evidence="1">
    <location>
        <begin position="102"/>
        <end position="125"/>
    </location>
</feature>
<gene>
    <name evidence="2" type="ORF">CH378_12585</name>
</gene>
<reference evidence="2 3" key="1">
    <citation type="submission" date="2017-07" db="EMBL/GenBank/DDBJ databases">
        <title>Leptospira spp. isolated from tropical soils.</title>
        <authorList>
            <person name="Thibeaux R."/>
            <person name="Iraola G."/>
            <person name="Ferres I."/>
            <person name="Bierque E."/>
            <person name="Girault D."/>
            <person name="Soupe-Gilbert M.-E."/>
            <person name="Picardeau M."/>
            <person name="Goarant C."/>
        </authorList>
    </citation>
    <scope>NUCLEOTIDE SEQUENCE [LARGE SCALE GENOMIC DNA]</scope>
    <source>
        <strain evidence="2 3">JW2-C-B1</strain>
    </source>
</reference>
<accession>A0ABX4N7N9</accession>
<feature type="compositionally biased region" description="Basic and acidic residues" evidence="1">
    <location>
        <begin position="113"/>
        <end position="125"/>
    </location>
</feature>
<name>A0ABX4N7N9_9LEPT</name>
<comment type="caution">
    <text evidence="2">The sequence shown here is derived from an EMBL/GenBank/DDBJ whole genome shotgun (WGS) entry which is preliminary data.</text>
</comment>
<sequence length="125" mass="14854">MITKSRIGKNVFLRCKRPYRKPMLLKRNARSETLGNGLCMWTFFKIRKTMGRIQRRIFPKRFDDPERAPKNTIRSDEKRKSLKSAKNGIRKFISIRTNLKPRRGSRSFSIDVNPERTDEQRGLKV</sequence>
<evidence type="ECO:0000256" key="1">
    <source>
        <dbReference type="SAM" id="MobiDB-lite"/>
    </source>
</evidence>
<feature type="region of interest" description="Disordered" evidence="1">
    <location>
        <begin position="61"/>
        <end position="84"/>
    </location>
</feature>
<dbReference type="Proteomes" id="UP000231919">
    <property type="component" value="Unassembled WGS sequence"/>
</dbReference>
<dbReference type="EMBL" id="NPDP01000022">
    <property type="protein sequence ID" value="PJZ29398.1"/>
    <property type="molecule type" value="Genomic_DNA"/>
</dbReference>
<evidence type="ECO:0000313" key="2">
    <source>
        <dbReference type="EMBL" id="PJZ29398.1"/>
    </source>
</evidence>
<keyword evidence="3" id="KW-1185">Reference proteome</keyword>
<proteinExistence type="predicted"/>
<organism evidence="2 3">
    <name type="scientific">Leptospira kmetyi</name>
    <dbReference type="NCBI Taxonomy" id="408139"/>
    <lineage>
        <taxon>Bacteria</taxon>
        <taxon>Pseudomonadati</taxon>
        <taxon>Spirochaetota</taxon>
        <taxon>Spirochaetia</taxon>
        <taxon>Leptospirales</taxon>
        <taxon>Leptospiraceae</taxon>
        <taxon>Leptospira</taxon>
    </lineage>
</organism>